<evidence type="ECO:0008006" key="4">
    <source>
        <dbReference type="Google" id="ProtNLM"/>
    </source>
</evidence>
<gene>
    <name evidence="2" type="ORF">IAC69_00690</name>
</gene>
<sequence>MKKLTAFAAVALALGACSNENQTPTPADFATIETEIQNSVSQGVGATIVAIGTSGDYAIAIPATDVVKEIAAKKKTVNFLSVENVDQYVLTDKCLLNIIPQNVMEQLGTPENKCNFRLFCGTADDVANNEFYAVELCSE</sequence>
<dbReference type="AlphaFoldDB" id="A0A9D9DEV2"/>
<feature type="signal peptide" evidence="1">
    <location>
        <begin position="1"/>
        <end position="18"/>
    </location>
</feature>
<feature type="chain" id="PRO_5039704150" description="Lipoprotein" evidence="1">
    <location>
        <begin position="19"/>
        <end position="139"/>
    </location>
</feature>
<organism evidence="2 3">
    <name type="scientific">Candidatus Enterousia avistercoris</name>
    <dbReference type="NCBI Taxonomy" id="2840788"/>
    <lineage>
        <taxon>Bacteria</taxon>
        <taxon>Pseudomonadati</taxon>
        <taxon>Pseudomonadota</taxon>
        <taxon>Alphaproteobacteria</taxon>
        <taxon>Candidatus Enterousia</taxon>
    </lineage>
</organism>
<evidence type="ECO:0000313" key="3">
    <source>
        <dbReference type="Proteomes" id="UP000823630"/>
    </source>
</evidence>
<name>A0A9D9DEV2_9PROT</name>
<accession>A0A9D9DEV2</accession>
<protein>
    <recommendedName>
        <fullName evidence="4">Lipoprotein</fullName>
    </recommendedName>
</protein>
<evidence type="ECO:0000256" key="1">
    <source>
        <dbReference type="SAM" id="SignalP"/>
    </source>
</evidence>
<evidence type="ECO:0000313" key="2">
    <source>
        <dbReference type="EMBL" id="MBO8424981.1"/>
    </source>
</evidence>
<reference evidence="2" key="1">
    <citation type="submission" date="2020-10" db="EMBL/GenBank/DDBJ databases">
        <authorList>
            <person name="Gilroy R."/>
        </authorList>
    </citation>
    <scope>NUCLEOTIDE SEQUENCE</scope>
    <source>
        <strain evidence="2">8207</strain>
    </source>
</reference>
<dbReference type="EMBL" id="JADINC010000012">
    <property type="protein sequence ID" value="MBO8424981.1"/>
    <property type="molecule type" value="Genomic_DNA"/>
</dbReference>
<keyword evidence="1" id="KW-0732">Signal</keyword>
<dbReference type="PROSITE" id="PS51257">
    <property type="entry name" value="PROKAR_LIPOPROTEIN"/>
    <property type="match status" value="1"/>
</dbReference>
<comment type="caution">
    <text evidence="2">The sequence shown here is derived from an EMBL/GenBank/DDBJ whole genome shotgun (WGS) entry which is preliminary data.</text>
</comment>
<reference evidence="2" key="2">
    <citation type="journal article" date="2021" name="PeerJ">
        <title>Extensive microbial diversity within the chicken gut microbiome revealed by metagenomics and culture.</title>
        <authorList>
            <person name="Gilroy R."/>
            <person name="Ravi A."/>
            <person name="Getino M."/>
            <person name="Pursley I."/>
            <person name="Horton D.L."/>
            <person name="Alikhan N.F."/>
            <person name="Baker D."/>
            <person name="Gharbi K."/>
            <person name="Hall N."/>
            <person name="Watson M."/>
            <person name="Adriaenssens E.M."/>
            <person name="Foster-Nyarko E."/>
            <person name="Jarju S."/>
            <person name="Secka A."/>
            <person name="Antonio M."/>
            <person name="Oren A."/>
            <person name="Chaudhuri R.R."/>
            <person name="La Ragione R."/>
            <person name="Hildebrand F."/>
            <person name="Pallen M.J."/>
        </authorList>
    </citation>
    <scope>NUCLEOTIDE SEQUENCE</scope>
    <source>
        <strain evidence="2">8207</strain>
    </source>
</reference>
<proteinExistence type="predicted"/>
<dbReference type="Proteomes" id="UP000823630">
    <property type="component" value="Unassembled WGS sequence"/>
</dbReference>